<evidence type="ECO:0000259" key="7">
    <source>
        <dbReference type="PROSITE" id="PS51202"/>
    </source>
</evidence>
<dbReference type="Gene3D" id="3.40.50.720">
    <property type="entry name" value="NAD(P)-binding Rossmann-like Domain"/>
    <property type="match status" value="2"/>
</dbReference>
<evidence type="ECO:0000256" key="4">
    <source>
        <dbReference type="ARBA" id="ARBA00023027"/>
    </source>
</evidence>
<keyword evidence="1" id="KW-0813">Transport</keyword>
<keyword evidence="3" id="KW-0630">Potassium</keyword>
<dbReference type="Pfam" id="PF02080">
    <property type="entry name" value="TrkA_C"/>
    <property type="match status" value="2"/>
</dbReference>
<proteinExistence type="predicted"/>
<dbReference type="Gene3D" id="3.30.70.1450">
    <property type="entry name" value="Regulator of K+ conductance, C-terminal domain"/>
    <property type="match status" value="2"/>
</dbReference>
<dbReference type="AlphaFoldDB" id="A0A644Y8P1"/>
<dbReference type="PROSITE" id="PS51201">
    <property type="entry name" value="RCK_N"/>
    <property type="match status" value="2"/>
</dbReference>
<evidence type="ECO:0000313" key="8">
    <source>
        <dbReference type="EMBL" id="MPM24936.1"/>
    </source>
</evidence>
<dbReference type="PANTHER" id="PTHR43833:SF5">
    <property type="entry name" value="TRK SYSTEM POTASSIUM UPTAKE PROTEIN TRKA"/>
    <property type="match status" value="1"/>
</dbReference>
<reference evidence="8" key="1">
    <citation type="submission" date="2019-08" db="EMBL/GenBank/DDBJ databases">
        <authorList>
            <person name="Kucharzyk K."/>
            <person name="Murdoch R.W."/>
            <person name="Higgins S."/>
            <person name="Loffler F."/>
        </authorList>
    </citation>
    <scope>NUCLEOTIDE SEQUENCE</scope>
</reference>
<keyword evidence="5" id="KW-0406">Ion transport</keyword>
<dbReference type="InterPro" id="IPR050721">
    <property type="entry name" value="Trk_Ktr_HKT_K-transport"/>
</dbReference>
<dbReference type="InterPro" id="IPR036291">
    <property type="entry name" value="NAD(P)-bd_dom_sf"/>
</dbReference>
<protein>
    <submittedName>
        <fullName evidence="8">Trk system potassium uptake protein TrkA</fullName>
    </submittedName>
</protein>
<evidence type="ECO:0000256" key="5">
    <source>
        <dbReference type="ARBA" id="ARBA00023065"/>
    </source>
</evidence>
<evidence type="ECO:0000256" key="2">
    <source>
        <dbReference type="ARBA" id="ARBA00022538"/>
    </source>
</evidence>
<feature type="domain" description="RCK N-terminal" evidence="6">
    <location>
        <begin position="227"/>
        <end position="344"/>
    </location>
</feature>
<dbReference type="Pfam" id="PF02254">
    <property type="entry name" value="TrkA_N"/>
    <property type="match status" value="2"/>
</dbReference>
<feature type="domain" description="RCK N-terminal" evidence="6">
    <location>
        <begin position="1"/>
        <end position="120"/>
    </location>
</feature>
<name>A0A644Y8P1_9ZZZZ</name>
<organism evidence="8">
    <name type="scientific">bioreactor metagenome</name>
    <dbReference type="NCBI Taxonomy" id="1076179"/>
    <lineage>
        <taxon>unclassified sequences</taxon>
        <taxon>metagenomes</taxon>
        <taxon>ecological metagenomes</taxon>
    </lineage>
</organism>
<sequence length="454" mass="49516">MYIVITGAGKVGGKLCGDLVKENHDIIVIEKDETRLEQFLNTYDISGVSGNGATYGVQMEAGVDRCDVFISVTSNDETNIIAAITARKLGAKYTVARVRSPEYSGQVDFLRESLGITLMINPELEAAKAITQMLQFPAALNVEPFGHGRVNMVELVLRRDAPMVGLKLKDHNRRFGNVIICIVVRGDQVLIPDGETCLRAGDHVMVTGSTADVLEFCNKSQHGSAKLESALMIGGGRVTNYLVPELLKMHMRVKVIERDPATADELAIKFPRAEIVSGDGTKQAFLKEEHASDYDSLIALTGIDEENILLSIYAQRSGIKKTVTKVNRTDLLKVLDNVGLQAVITPQCIISDTIVRFIRSAENSQGSNIDAFYRLADGSVEVLQFKVKESSRAAKTPLAQLPTKSGVLVICILRENKIIYPGGSDRIMPGDDVIVATTHKGFQDLDDILAETRG</sequence>
<accession>A0A644Y8P1</accession>
<gene>
    <name evidence="8" type="primary">trkA_25</name>
    <name evidence="8" type="ORF">SDC9_71425</name>
</gene>
<feature type="domain" description="RCK C-terminal" evidence="7">
    <location>
        <begin position="140"/>
        <end position="222"/>
    </location>
</feature>
<dbReference type="NCBIfam" id="NF007039">
    <property type="entry name" value="PRK09496.3-2"/>
    <property type="match status" value="1"/>
</dbReference>
<dbReference type="PRINTS" id="PR00335">
    <property type="entry name" value="KUPTAKETRKA"/>
</dbReference>
<dbReference type="InterPro" id="IPR006036">
    <property type="entry name" value="K_uptake_TrkA"/>
</dbReference>
<keyword evidence="2" id="KW-0633">Potassium transport</keyword>
<evidence type="ECO:0000256" key="3">
    <source>
        <dbReference type="ARBA" id="ARBA00022958"/>
    </source>
</evidence>
<dbReference type="PANTHER" id="PTHR43833">
    <property type="entry name" value="POTASSIUM CHANNEL PROTEIN 2-RELATED-RELATED"/>
    <property type="match status" value="1"/>
</dbReference>
<dbReference type="SUPFAM" id="SSF116726">
    <property type="entry name" value="TrkA C-terminal domain-like"/>
    <property type="match status" value="2"/>
</dbReference>
<evidence type="ECO:0000256" key="1">
    <source>
        <dbReference type="ARBA" id="ARBA00022448"/>
    </source>
</evidence>
<dbReference type="PROSITE" id="PS51202">
    <property type="entry name" value="RCK_C"/>
    <property type="match status" value="2"/>
</dbReference>
<dbReference type="SUPFAM" id="SSF51735">
    <property type="entry name" value="NAD(P)-binding Rossmann-fold domains"/>
    <property type="match status" value="2"/>
</dbReference>
<dbReference type="NCBIfam" id="NF007033">
    <property type="entry name" value="PRK09496.1-5"/>
    <property type="match status" value="1"/>
</dbReference>
<comment type="caution">
    <text evidence="8">The sequence shown here is derived from an EMBL/GenBank/DDBJ whole genome shotgun (WGS) entry which is preliminary data.</text>
</comment>
<dbReference type="InterPro" id="IPR003148">
    <property type="entry name" value="RCK_N"/>
</dbReference>
<dbReference type="InterPro" id="IPR006037">
    <property type="entry name" value="RCK_C"/>
</dbReference>
<dbReference type="InterPro" id="IPR036721">
    <property type="entry name" value="RCK_C_sf"/>
</dbReference>
<dbReference type="GO" id="GO:0005886">
    <property type="term" value="C:plasma membrane"/>
    <property type="evidence" value="ECO:0007669"/>
    <property type="project" value="InterPro"/>
</dbReference>
<feature type="domain" description="RCK C-terminal" evidence="7">
    <location>
        <begin position="370"/>
        <end position="451"/>
    </location>
</feature>
<evidence type="ECO:0000259" key="6">
    <source>
        <dbReference type="PROSITE" id="PS51201"/>
    </source>
</evidence>
<dbReference type="EMBL" id="VSSQ01004376">
    <property type="protein sequence ID" value="MPM24936.1"/>
    <property type="molecule type" value="Genomic_DNA"/>
</dbReference>
<dbReference type="GO" id="GO:0015079">
    <property type="term" value="F:potassium ion transmembrane transporter activity"/>
    <property type="evidence" value="ECO:0007669"/>
    <property type="project" value="InterPro"/>
</dbReference>
<keyword evidence="4" id="KW-0520">NAD</keyword>